<dbReference type="PROSITE" id="PS51063">
    <property type="entry name" value="HTH_CRP_2"/>
    <property type="match status" value="1"/>
</dbReference>
<evidence type="ECO:0000313" key="5">
    <source>
        <dbReference type="EMBL" id="KAB1068178.1"/>
    </source>
</evidence>
<dbReference type="InterPro" id="IPR012318">
    <property type="entry name" value="HTH_CRP"/>
</dbReference>
<dbReference type="Gene3D" id="2.60.120.10">
    <property type="entry name" value="Jelly Rolls"/>
    <property type="match status" value="1"/>
</dbReference>
<keyword evidence="1" id="KW-0805">Transcription regulation</keyword>
<dbReference type="InterPro" id="IPR018490">
    <property type="entry name" value="cNMP-bd_dom_sf"/>
</dbReference>
<dbReference type="GO" id="GO:0003677">
    <property type="term" value="F:DNA binding"/>
    <property type="evidence" value="ECO:0007669"/>
    <property type="project" value="UniProtKB-KW"/>
</dbReference>
<evidence type="ECO:0000256" key="3">
    <source>
        <dbReference type="ARBA" id="ARBA00023163"/>
    </source>
</evidence>
<keyword evidence="3" id="KW-0804">Transcription</keyword>
<evidence type="ECO:0000313" key="6">
    <source>
        <dbReference type="Proteomes" id="UP000441523"/>
    </source>
</evidence>
<dbReference type="EMBL" id="VZZJ01000057">
    <property type="protein sequence ID" value="KAB1068178.1"/>
    <property type="molecule type" value="Genomic_DNA"/>
</dbReference>
<name>A0A6N6MJ15_9HYPH</name>
<keyword evidence="2" id="KW-0238">DNA-binding</keyword>
<dbReference type="SMART" id="SM00419">
    <property type="entry name" value="HTH_CRP"/>
    <property type="match status" value="1"/>
</dbReference>
<dbReference type="SUPFAM" id="SSF51206">
    <property type="entry name" value="cAMP-binding domain-like"/>
    <property type="match status" value="1"/>
</dbReference>
<evidence type="ECO:0000256" key="1">
    <source>
        <dbReference type="ARBA" id="ARBA00023015"/>
    </source>
</evidence>
<organism evidence="5 6">
    <name type="scientific">Methylobacterium planeticum</name>
    <dbReference type="NCBI Taxonomy" id="2615211"/>
    <lineage>
        <taxon>Bacteria</taxon>
        <taxon>Pseudomonadati</taxon>
        <taxon>Pseudomonadota</taxon>
        <taxon>Alphaproteobacteria</taxon>
        <taxon>Hyphomicrobiales</taxon>
        <taxon>Methylobacteriaceae</taxon>
        <taxon>Methylobacterium</taxon>
    </lineage>
</organism>
<accession>A0A6N6MJ15</accession>
<dbReference type="InterPro" id="IPR000595">
    <property type="entry name" value="cNMP-bd_dom"/>
</dbReference>
<comment type="caution">
    <text evidence="5">The sequence shown here is derived from an EMBL/GenBank/DDBJ whole genome shotgun (WGS) entry which is preliminary data.</text>
</comment>
<dbReference type="SUPFAM" id="SSF46785">
    <property type="entry name" value="Winged helix' DNA-binding domain"/>
    <property type="match status" value="1"/>
</dbReference>
<dbReference type="AlphaFoldDB" id="A0A6N6MJ15"/>
<dbReference type="Pfam" id="PF00027">
    <property type="entry name" value="cNMP_binding"/>
    <property type="match status" value="1"/>
</dbReference>
<dbReference type="Proteomes" id="UP000441523">
    <property type="component" value="Unassembled WGS sequence"/>
</dbReference>
<dbReference type="Gene3D" id="1.10.10.10">
    <property type="entry name" value="Winged helix-like DNA-binding domain superfamily/Winged helix DNA-binding domain"/>
    <property type="match status" value="1"/>
</dbReference>
<dbReference type="Pfam" id="PF13545">
    <property type="entry name" value="HTH_Crp_2"/>
    <property type="match status" value="1"/>
</dbReference>
<protein>
    <submittedName>
        <fullName evidence="5">Crp/Fnr family transcriptional regulator</fullName>
    </submittedName>
</protein>
<reference evidence="5 6" key="1">
    <citation type="submission" date="2019-09" db="EMBL/GenBank/DDBJ databases">
        <title>YIM 132548 draft genome.</title>
        <authorList>
            <person name="Jiang L."/>
        </authorList>
    </citation>
    <scope>NUCLEOTIDE SEQUENCE [LARGE SCALE GENOMIC DNA]</scope>
    <source>
        <strain evidence="5 6">YIM 132548</strain>
    </source>
</reference>
<dbReference type="InterPro" id="IPR036390">
    <property type="entry name" value="WH_DNA-bd_sf"/>
</dbReference>
<evidence type="ECO:0000259" key="4">
    <source>
        <dbReference type="PROSITE" id="PS51063"/>
    </source>
</evidence>
<sequence length="268" mass="30168">MPRGGSCSAPFWCDPRGAAVSNPLIMKLEYGARLTDADRDILQDLSSRTRRIPPHQDITSESERPENVHLVMEGFACRYKLLPNGKRQIMAYLVPGDFCDLHVAILGEMDHSIGTPWGCTAVEIPRATIDDLTAHHPRITRALWWATLADEGTLREWLVNMGQREADKQMAHFFCEMLVRLQIVGCANADSFNFPISQTDLADTLGISGVHVNRVLQELRAKGLIAWKSKRLHIPDVGRLKAFAEFDPKYLHLTMRENGNSRAEPRLS</sequence>
<feature type="domain" description="HTH crp-type" evidence="4">
    <location>
        <begin position="164"/>
        <end position="238"/>
    </location>
</feature>
<dbReference type="InterPro" id="IPR014710">
    <property type="entry name" value="RmlC-like_jellyroll"/>
</dbReference>
<proteinExistence type="predicted"/>
<gene>
    <name evidence="5" type="ORF">F6X51_27090</name>
</gene>
<dbReference type="GO" id="GO:0006355">
    <property type="term" value="P:regulation of DNA-templated transcription"/>
    <property type="evidence" value="ECO:0007669"/>
    <property type="project" value="InterPro"/>
</dbReference>
<keyword evidence="6" id="KW-1185">Reference proteome</keyword>
<evidence type="ECO:0000256" key="2">
    <source>
        <dbReference type="ARBA" id="ARBA00023125"/>
    </source>
</evidence>
<dbReference type="InterPro" id="IPR036388">
    <property type="entry name" value="WH-like_DNA-bd_sf"/>
</dbReference>